<dbReference type="AlphaFoldDB" id="A0A1X0A258"/>
<evidence type="ECO:0000313" key="2">
    <source>
        <dbReference type="Proteomes" id="UP000192448"/>
    </source>
</evidence>
<name>A0A1X0A258_9MYCO</name>
<dbReference type="Proteomes" id="UP000192448">
    <property type="component" value="Unassembled WGS sequence"/>
</dbReference>
<evidence type="ECO:0008006" key="3">
    <source>
        <dbReference type="Google" id="ProtNLM"/>
    </source>
</evidence>
<organism evidence="1 2">
    <name type="scientific">Mycobacterium aquaticum</name>
    <dbReference type="NCBI Taxonomy" id="1927124"/>
    <lineage>
        <taxon>Bacteria</taxon>
        <taxon>Bacillati</taxon>
        <taxon>Actinomycetota</taxon>
        <taxon>Actinomycetes</taxon>
        <taxon>Mycobacteriales</taxon>
        <taxon>Mycobacteriaceae</taxon>
        <taxon>Mycobacterium</taxon>
    </lineage>
</organism>
<evidence type="ECO:0000313" key="1">
    <source>
        <dbReference type="EMBL" id="ORA24151.1"/>
    </source>
</evidence>
<comment type="caution">
    <text evidence="1">The sequence shown here is derived from an EMBL/GenBank/DDBJ whole genome shotgun (WGS) entry which is preliminary data.</text>
</comment>
<proteinExistence type="predicted"/>
<protein>
    <recommendedName>
        <fullName evidence="3">RNA polymerase sigma factor 70 region 4 type 2 domain-containing protein</fullName>
    </recommendedName>
</protein>
<sequence length="422" mass="47963">MSIMSDDTATDWGQDDPRQEILLDPDHELASPDSYPRMWNLSAGMAFFQAVIRPDMPERPEFVPIFMPAIASADRDTYGARIFSIARWNSLWEAAQYRRRFFADDTDPDASDWQRLPADLARIADLGDNNIVFIPRTKTRYYDYAPLFHLLSRATLDRFGLPLLHAGQWPFWTELVNPDPYLPADFHQRLTDAWGATVWRHLMPSSPISRFTKDDPIRILAHNLDFWIPAVAEAMEDEMRTWPIVDTGITPGPVTLSNGEILEGTTMGGPRKGSDIWSGEDEAAEFVDRTVEAADHTGQLRGILDAVRSHRAHDDFSDRWSHAKEDFERKLNHTRSRVKVAFIELDDTTPVHGPETEIVGQLACSDFLTLLNPKDREVVVVLRSGVTSLTEVGDILGYSNHSAVSKRLTRIREQAARYFNDN</sequence>
<reference evidence="1 2" key="1">
    <citation type="submission" date="2017-02" db="EMBL/GenBank/DDBJ databases">
        <title>The new phylogeny of genus Mycobacterium.</title>
        <authorList>
            <person name="Tortoli E."/>
            <person name="Trovato A."/>
            <person name="Cirillo D.M."/>
        </authorList>
    </citation>
    <scope>NUCLEOTIDE SEQUENCE [LARGE SCALE GENOMIC DNA]</scope>
    <source>
        <strain evidence="1 2">RW6</strain>
    </source>
</reference>
<accession>A0A1X0A258</accession>
<keyword evidence="2" id="KW-1185">Reference proteome</keyword>
<dbReference type="OrthoDB" id="4678575at2"/>
<gene>
    <name evidence="1" type="ORF">BST13_34380</name>
</gene>
<dbReference type="EMBL" id="MVHF01000058">
    <property type="protein sequence ID" value="ORA24151.1"/>
    <property type="molecule type" value="Genomic_DNA"/>
</dbReference>
<dbReference type="STRING" id="1927124.BST13_34380"/>